<reference evidence="2" key="1">
    <citation type="submission" date="2021-04" db="EMBL/GenBank/DDBJ databases">
        <authorList>
            <consortium name="Molecular Ecology Group"/>
        </authorList>
    </citation>
    <scope>NUCLEOTIDE SEQUENCE</scope>
</reference>
<keyword evidence="3" id="KW-1185">Reference proteome</keyword>
<name>A0A8S4A9I2_9EUPU</name>
<dbReference type="AlphaFoldDB" id="A0A8S4A9I2"/>
<evidence type="ECO:0000256" key="1">
    <source>
        <dbReference type="SAM" id="SignalP"/>
    </source>
</evidence>
<organism evidence="2 3">
    <name type="scientific">Candidula unifasciata</name>
    <dbReference type="NCBI Taxonomy" id="100452"/>
    <lineage>
        <taxon>Eukaryota</taxon>
        <taxon>Metazoa</taxon>
        <taxon>Spiralia</taxon>
        <taxon>Lophotrochozoa</taxon>
        <taxon>Mollusca</taxon>
        <taxon>Gastropoda</taxon>
        <taxon>Heterobranchia</taxon>
        <taxon>Euthyneura</taxon>
        <taxon>Panpulmonata</taxon>
        <taxon>Eupulmonata</taxon>
        <taxon>Stylommatophora</taxon>
        <taxon>Helicina</taxon>
        <taxon>Helicoidea</taxon>
        <taxon>Geomitridae</taxon>
        <taxon>Candidula</taxon>
    </lineage>
</organism>
<gene>
    <name evidence="2" type="ORF">CUNI_LOCUS21174</name>
</gene>
<feature type="signal peptide" evidence="1">
    <location>
        <begin position="1"/>
        <end position="22"/>
    </location>
</feature>
<feature type="chain" id="PRO_5035937003" evidence="1">
    <location>
        <begin position="23"/>
        <end position="133"/>
    </location>
</feature>
<evidence type="ECO:0000313" key="2">
    <source>
        <dbReference type="EMBL" id="CAG5135616.1"/>
    </source>
</evidence>
<keyword evidence="1" id="KW-0732">Signal</keyword>
<protein>
    <submittedName>
        <fullName evidence="2">Uncharacterized protein</fullName>
    </submittedName>
</protein>
<dbReference type="EMBL" id="CAJHNH020008438">
    <property type="protein sequence ID" value="CAG5135616.1"/>
    <property type="molecule type" value="Genomic_DNA"/>
</dbReference>
<dbReference type="Proteomes" id="UP000678393">
    <property type="component" value="Unassembled WGS sequence"/>
</dbReference>
<sequence>MMGSCINMLLFVLVAFIGAAQSEVNTAYNDATTDQACVAKYQRRTKGSSQESCQEITDAARCISRAGGFMGRTPNDTDNARFIAQLAPITAVPRKDCPLDIKTLNEKAALEVASAVATVLTTGDEPDGAMTMS</sequence>
<comment type="caution">
    <text evidence="2">The sequence shown here is derived from an EMBL/GenBank/DDBJ whole genome shotgun (WGS) entry which is preliminary data.</text>
</comment>
<accession>A0A8S4A9I2</accession>
<proteinExistence type="predicted"/>
<feature type="non-terminal residue" evidence="2">
    <location>
        <position position="133"/>
    </location>
</feature>
<evidence type="ECO:0000313" key="3">
    <source>
        <dbReference type="Proteomes" id="UP000678393"/>
    </source>
</evidence>